<evidence type="ECO:0000313" key="3">
    <source>
        <dbReference type="EMBL" id="MBB6082618.1"/>
    </source>
</evidence>
<dbReference type="RefSeq" id="WP_043684390.1">
    <property type="nucleotide sequence ID" value="NZ_JACHIB010000003.1"/>
</dbReference>
<organism evidence="3 4">
    <name type="scientific">Castellaniella defragrans</name>
    <name type="common">Alcaligenes defragrans</name>
    <dbReference type="NCBI Taxonomy" id="75697"/>
    <lineage>
        <taxon>Bacteria</taxon>
        <taxon>Pseudomonadati</taxon>
        <taxon>Pseudomonadota</taxon>
        <taxon>Betaproteobacteria</taxon>
        <taxon>Burkholderiales</taxon>
        <taxon>Alcaligenaceae</taxon>
        <taxon>Castellaniella</taxon>
    </lineage>
</organism>
<evidence type="ECO:0000313" key="4">
    <source>
        <dbReference type="Proteomes" id="UP000541136"/>
    </source>
</evidence>
<reference evidence="3 4" key="1">
    <citation type="submission" date="2020-08" db="EMBL/GenBank/DDBJ databases">
        <title>Genomic Encyclopedia of Type Strains, Phase IV (KMG-IV): sequencing the most valuable type-strain genomes for metagenomic binning, comparative biology and taxonomic classification.</title>
        <authorList>
            <person name="Goeker M."/>
        </authorList>
    </citation>
    <scope>NUCLEOTIDE SEQUENCE [LARGE SCALE GENOMIC DNA]</scope>
    <source>
        <strain evidence="3 4">DSM 12141</strain>
    </source>
</reference>
<proteinExistence type="predicted"/>
<dbReference type="EMBL" id="JACHIB010000003">
    <property type="protein sequence ID" value="MBB6082618.1"/>
    <property type="molecule type" value="Genomic_DNA"/>
</dbReference>
<dbReference type="InterPro" id="IPR024467">
    <property type="entry name" value="Xre/MbcA/ParS-like_toxin-bd"/>
</dbReference>
<dbReference type="Pfam" id="PF09722">
    <property type="entry name" value="Xre_MbcA_ParS_C"/>
    <property type="match status" value="1"/>
</dbReference>
<sequence length="123" mass="12989">MTALPNTAPAPDAVLAKAVLRAAEQLGLRQAGLADVLGMHRTAVSRMKTAQSLDPASKQGELALLLVRLARALYALTGGDVQWIRHFMQSPNRITGGVPAEQIATIQGLVAVLRAVDAMRGKI</sequence>
<protein>
    <recommendedName>
        <fullName evidence="5">DUF2384 domain-containing protein</fullName>
    </recommendedName>
</protein>
<comment type="caution">
    <text evidence="3">The sequence shown here is derived from an EMBL/GenBank/DDBJ whole genome shotgun (WGS) entry which is preliminary data.</text>
</comment>
<dbReference type="Pfam" id="PF20432">
    <property type="entry name" value="Xre-like-HTH"/>
    <property type="match status" value="1"/>
</dbReference>
<accession>A0A7W9TMI3</accession>
<feature type="domain" description="Antitoxin Xre-like helix-turn-helix" evidence="2">
    <location>
        <begin position="9"/>
        <end position="68"/>
    </location>
</feature>
<evidence type="ECO:0000259" key="1">
    <source>
        <dbReference type="Pfam" id="PF09722"/>
    </source>
</evidence>
<dbReference type="InterPro" id="IPR046847">
    <property type="entry name" value="Xre-like_HTH"/>
</dbReference>
<gene>
    <name evidence="3" type="ORF">HNR28_000643</name>
</gene>
<name>A0A7W9TMI3_CASDE</name>
<dbReference type="AlphaFoldDB" id="A0A7W9TMI3"/>
<evidence type="ECO:0000259" key="2">
    <source>
        <dbReference type="Pfam" id="PF20432"/>
    </source>
</evidence>
<evidence type="ECO:0008006" key="5">
    <source>
        <dbReference type="Google" id="ProtNLM"/>
    </source>
</evidence>
<feature type="domain" description="Antitoxin Xre/MbcA/ParS-like toxin-binding" evidence="1">
    <location>
        <begin position="72"/>
        <end position="121"/>
    </location>
</feature>
<dbReference type="GO" id="GO:0003677">
    <property type="term" value="F:DNA binding"/>
    <property type="evidence" value="ECO:0007669"/>
    <property type="project" value="InterPro"/>
</dbReference>
<dbReference type="Proteomes" id="UP000541136">
    <property type="component" value="Unassembled WGS sequence"/>
</dbReference>